<evidence type="ECO:0000256" key="1">
    <source>
        <dbReference type="SAM" id="Phobius"/>
    </source>
</evidence>
<dbReference type="Proteomes" id="UP000237347">
    <property type="component" value="Unassembled WGS sequence"/>
</dbReference>
<evidence type="ECO:0000313" key="3">
    <source>
        <dbReference type="Proteomes" id="UP000237347"/>
    </source>
</evidence>
<organism evidence="2 3">
    <name type="scientific">Quercus suber</name>
    <name type="common">Cork oak</name>
    <dbReference type="NCBI Taxonomy" id="58331"/>
    <lineage>
        <taxon>Eukaryota</taxon>
        <taxon>Viridiplantae</taxon>
        <taxon>Streptophyta</taxon>
        <taxon>Embryophyta</taxon>
        <taxon>Tracheophyta</taxon>
        <taxon>Spermatophyta</taxon>
        <taxon>Magnoliopsida</taxon>
        <taxon>eudicotyledons</taxon>
        <taxon>Gunneridae</taxon>
        <taxon>Pentapetalae</taxon>
        <taxon>rosids</taxon>
        <taxon>fabids</taxon>
        <taxon>Fagales</taxon>
        <taxon>Fagaceae</taxon>
        <taxon>Quercus</taxon>
    </lineage>
</organism>
<keyword evidence="1" id="KW-0812">Transmembrane</keyword>
<comment type="caution">
    <text evidence="2">The sequence shown here is derived from an EMBL/GenBank/DDBJ whole genome shotgun (WGS) entry which is preliminary data.</text>
</comment>
<protein>
    <submittedName>
        <fullName evidence="2">Hipl1 protein</fullName>
    </submittedName>
</protein>
<proteinExistence type="predicted"/>
<feature type="transmembrane region" description="Helical" evidence="1">
    <location>
        <begin position="6"/>
        <end position="26"/>
    </location>
</feature>
<reference evidence="2 3" key="1">
    <citation type="journal article" date="2018" name="Sci. Data">
        <title>The draft genome sequence of cork oak.</title>
        <authorList>
            <person name="Ramos A.M."/>
            <person name="Usie A."/>
            <person name="Barbosa P."/>
            <person name="Barros P.M."/>
            <person name="Capote T."/>
            <person name="Chaves I."/>
            <person name="Simoes F."/>
            <person name="Abreu I."/>
            <person name="Carrasquinho I."/>
            <person name="Faro C."/>
            <person name="Guimaraes J.B."/>
            <person name="Mendonca D."/>
            <person name="Nobrega F."/>
            <person name="Rodrigues L."/>
            <person name="Saibo N.J.M."/>
            <person name="Varela M.C."/>
            <person name="Egas C."/>
            <person name="Matos J."/>
            <person name="Miguel C.M."/>
            <person name="Oliveira M.M."/>
            <person name="Ricardo C.P."/>
            <person name="Goncalves S."/>
        </authorList>
    </citation>
    <scope>NUCLEOTIDE SEQUENCE [LARGE SCALE GENOMIC DNA]</scope>
    <source>
        <strain evidence="3">cv. HL8</strain>
    </source>
</reference>
<keyword evidence="3" id="KW-1185">Reference proteome</keyword>
<dbReference type="EMBL" id="PKMF04000259">
    <property type="protein sequence ID" value="KAK7840532.1"/>
    <property type="molecule type" value="Genomic_DNA"/>
</dbReference>
<gene>
    <name evidence="2" type="primary">HIPL1_2</name>
    <name evidence="2" type="ORF">CFP56_016606</name>
</gene>
<dbReference type="AlphaFoldDB" id="A0AAW0KN06"/>
<keyword evidence="1" id="KW-1133">Transmembrane helix</keyword>
<keyword evidence="1" id="KW-0472">Membrane</keyword>
<sequence length="165" mass="18295">MLMVVYFSIVHIMQTGTFMQIVLLMVCGRCNYTCSKENVKHLTRPASVPSPFDSTSSRLSNPLIELLLLEHLLAKDAACFLSIRSSVCCSSTDDIQLLNQFRAMNVSDLGCSSLLKSILRSFSAKLYRIDSTPQKVPVLCNSTVSANSTQSQLAEVDFCSKVWDE</sequence>
<evidence type="ECO:0000313" key="2">
    <source>
        <dbReference type="EMBL" id="KAK7840532.1"/>
    </source>
</evidence>
<accession>A0AAW0KN06</accession>
<name>A0AAW0KN06_QUESU</name>